<name>A0ABP0FGQ6_CLALP</name>
<dbReference type="Proteomes" id="UP001642483">
    <property type="component" value="Unassembled WGS sequence"/>
</dbReference>
<proteinExistence type="predicted"/>
<sequence length="178" mass="20783">MEAISYHRRQDYDSLGQRKSNVIKDENEIDLLHRTYCADIFSQRKQINEKRLLLTQVSDEAYAKRFPQWEPDDIGDYKIQFEIFDLNCDGLIDFKEMNQVLDEFGEPSEEEDRLKYFKEIDLDHSNSVDFEEFLLVVSKLQASSAPGTSIGNIVAKGAKQVKELRRMSVYKQLTNGLF</sequence>
<evidence type="ECO:0000313" key="4">
    <source>
        <dbReference type="Proteomes" id="UP001642483"/>
    </source>
</evidence>
<reference evidence="3 4" key="1">
    <citation type="submission" date="2024-02" db="EMBL/GenBank/DDBJ databases">
        <authorList>
            <person name="Daric V."/>
            <person name="Darras S."/>
        </authorList>
    </citation>
    <scope>NUCLEOTIDE SEQUENCE [LARGE SCALE GENOMIC DNA]</scope>
</reference>
<dbReference type="EMBL" id="CAWYQH010000057">
    <property type="protein sequence ID" value="CAK8678869.1"/>
    <property type="molecule type" value="Genomic_DNA"/>
</dbReference>
<feature type="domain" description="EF-hand" evidence="2">
    <location>
        <begin position="108"/>
        <end position="143"/>
    </location>
</feature>
<dbReference type="PROSITE" id="PS00018">
    <property type="entry name" value="EF_HAND_1"/>
    <property type="match status" value="2"/>
</dbReference>
<evidence type="ECO:0000259" key="2">
    <source>
        <dbReference type="PROSITE" id="PS50222"/>
    </source>
</evidence>
<dbReference type="InterPro" id="IPR002048">
    <property type="entry name" value="EF_hand_dom"/>
</dbReference>
<evidence type="ECO:0000313" key="3">
    <source>
        <dbReference type="EMBL" id="CAK8678869.1"/>
    </source>
</evidence>
<dbReference type="SMART" id="SM00054">
    <property type="entry name" value="EFh"/>
    <property type="match status" value="2"/>
</dbReference>
<comment type="caution">
    <text evidence="3">The sequence shown here is derived from an EMBL/GenBank/DDBJ whole genome shotgun (WGS) entry which is preliminary data.</text>
</comment>
<dbReference type="PROSITE" id="PS50222">
    <property type="entry name" value="EF_HAND_2"/>
    <property type="match status" value="2"/>
</dbReference>
<keyword evidence="4" id="KW-1185">Reference proteome</keyword>
<dbReference type="Pfam" id="PF13499">
    <property type="entry name" value="EF-hand_7"/>
    <property type="match status" value="1"/>
</dbReference>
<evidence type="ECO:0000256" key="1">
    <source>
        <dbReference type="ARBA" id="ARBA00022837"/>
    </source>
</evidence>
<dbReference type="CDD" id="cd00051">
    <property type="entry name" value="EFh"/>
    <property type="match status" value="1"/>
</dbReference>
<organism evidence="3 4">
    <name type="scientific">Clavelina lepadiformis</name>
    <name type="common">Light-bulb sea squirt</name>
    <name type="synonym">Ascidia lepadiformis</name>
    <dbReference type="NCBI Taxonomy" id="159417"/>
    <lineage>
        <taxon>Eukaryota</taxon>
        <taxon>Metazoa</taxon>
        <taxon>Chordata</taxon>
        <taxon>Tunicata</taxon>
        <taxon>Ascidiacea</taxon>
        <taxon>Aplousobranchia</taxon>
        <taxon>Clavelinidae</taxon>
        <taxon>Clavelina</taxon>
    </lineage>
</organism>
<dbReference type="InterPro" id="IPR011992">
    <property type="entry name" value="EF-hand-dom_pair"/>
</dbReference>
<dbReference type="SUPFAM" id="SSF47473">
    <property type="entry name" value="EF-hand"/>
    <property type="match status" value="1"/>
</dbReference>
<feature type="domain" description="EF-hand" evidence="2">
    <location>
        <begin position="72"/>
        <end position="107"/>
    </location>
</feature>
<accession>A0ABP0FGQ6</accession>
<protein>
    <recommendedName>
        <fullName evidence="2">EF-hand domain-containing protein</fullName>
    </recommendedName>
</protein>
<keyword evidence="1" id="KW-0106">Calcium</keyword>
<dbReference type="InterPro" id="IPR018247">
    <property type="entry name" value="EF_Hand_1_Ca_BS"/>
</dbReference>
<gene>
    <name evidence="3" type="ORF">CVLEPA_LOCUS9141</name>
</gene>
<dbReference type="Gene3D" id="1.10.238.10">
    <property type="entry name" value="EF-hand"/>
    <property type="match status" value="1"/>
</dbReference>